<dbReference type="AlphaFoldDB" id="A0A0K1EH48"/>
<accession>A0A0K1EH48</accession>
<dbReference type="GO" id="GO:0050308">
    <property type="term" value="F:sugar-phosphatase activity"/>
    <property type="evidence" value="ECO:0007669"/>
    <property type="project" value="TreeGrafter"/>
</dbReference>
<name>A0A0K1EH48_CHOCO</name>
<sequence>MLTTSQVHPVDAVLLDMDGTILNSIKSAERIWSAWALRHGLDVDAFLPTIHGVQTVETIRRLGLPSVDPHAEAAAITQAEIDDVEGIEAIAGVAEFLGALAEGSWGIVTSAPRALALRRIEAAGLPTPPLLIAAEDVAHGKPAPDCFHLAAARLGTTADRCLVVEDSRAGIVAAERAGATILVITSTHPTPMAVEHPAIVDYRDLVLETTPDGSLHIRHAQGGGDRPARLSCIVKAGRPSETSRPRL</sequence>
<dbReference type="KEGG" id="ccro:CMC5_041650"/>
<dbReference type="InterPro" id="IPR036412">
    <property type="entry name" value="HAD-like_sf"/>
</dbReference>
<protein>
    <submittedName>
        <fullName evidence="1">Glycerol-3-phosphatase</fullName>
    </submittedName>
</protein>
<dbReference type="InterPro" id="IPR023214">
    <property type="entry name" value="HAD_sf"/>
</dbReference>
<dbReference type="PANTHER" id="PTHR43481:SF4">
    <property type="entry name" value="GLYCEROL-1-PHOSPHATE PHOSPHOHYDROLASE 1-RELATED"/>
    <property type="match status" value="1"/>
</dbReference>
<dbReference type="InterPro" id="IPR023198">
    <property type="entry name" value="PGP-like_dom2"/>
</dbReference>
<keyword evidence="2" id="KW-1185">Reference proteome</keyword>
<dbReference type="InterPro" id="IPR006439">
    <property type="entry name" value="HAD-SF_hydro_IA"/>
</dbReference>
<dbReference type="STRING" id="52.CMC5_041650"/>
<dbReference type="InterPro" id="IPR051806">
    <property type="entry name" value="HAD-like_SPP"/>
</dbReference>
<dbReference type="PATRIC" id="fig|52.7.peg.4583"/>
<dbReference type="SFLD" id="SFLDG01129">
    <property type="entry name" value="C1.5:_HAD__Beta-PGM__Phosphata"/>
    <property type="match status" value="1"/>
</dbReference>
<evidence type="ECO:0000313" key="2">
    <source>
        <dbReference type="Proteomes" id="UP000067626"/>
    </source>
</evidence>
<dbReference type="Pfam" id="PF00702">
    <property type="entry name" value="Hydrolase"/>
    <property type="match status" value="1"/>
</dbReference>
<dbReference type="Proteomes" id="UP000067626">
    <property type="component" value="Chromosome"/>
</dbReference>
<dbReference type="Gene3D" id="3.40.50.1000">
    <property type="entry name" value="HAD superfamily/HAD-like"/>
    <property type="match status" value="1"/>
</dbReference>
<dbReference type="NCBIfam" id="TIGR01509">
    <property type="entry name" value="HAD-SF-IA-v3"/>
    <property type="match status" value="1"/>
</dbReference>
<dbReference type="PANTHER" id="PTHR43481">
    <property type="entry name" value="FRUCTOSE-1-PHOSPHATE PHOSPHATASE"/>
    <property type="match status" value="1"/>
</dbReference>
<reference evidence="1 2" key="1">
    <citation type="submission" date="2015-07" db="EMBL/GenBank/DDBJ databases">
        <title>Genome analysis of myxobacterium Chondromyces crocatus Cm c5 reveals a high potential for natural compound synthesis and the genetic basis for the loss of fruiting body formation.</title>
        <authorList>
            <person name="Zaburannyi N."/>
            <person name="Bunk B."/>
            <person name="Maier J."/>
            <person name="Overmann J."/>
            <person name="Mueller R."/>
        </authorList>
    </citation>
    <scope>NUCLEOTIDE SEQUENCE [LARGE SCALE GENOMIC DNA]</scope>
    <source>
        <strain evidence="1 2">Cm c5</strain>
    </source>
</reference>
<dbReference type="SUPFAM" id="SSF56784">
    <property type="entry name" value="HAD-like"/>
    <property type="match status" value="1"/>
</dbReference>
<dbReference type="SFLD" id="SFLDS00003">
    <property type="entry name" value="Haloacid_Dehalogenase"/>
    <property type="match status" value="1"/>
</dbReference>
<dbReference type="OrthoDB" id="9773910at2"/>
<dbReference type="EMBL" id="CP012159">
    <property type="protein sequence ID" value="AKT40012.1"/>
    <property type="molecule type" value="Genomic_DNA"/>
</dbReference>
<dbReference type="NCBIfam" id="TIGR01549">
    <property type="entry name" value="HAD-SF-IA-v1"/>
    <property type="match status" value="1"/>
</dbReference>
<proteinExistence type="predicted"/>
<gene>
    <name evidence="1" type="ORF">CMC5_041650</name>
</gene>
<dbReference type="RefSeq" id="WP_082362649.1">
    <property type="nucleotide sequence ID" value="NZ_CP012159.1"/>
</dbReference>
<dbReference type="PROSITE" id="PS01228">
    <property type="entry name" value="COF_1"/>
    <property type="match status" value="1"/>
</dbReference>
<organism evidence="1 2">
    <name type="scientific">Chondromyces crocatus</name>
    <dbReference type="NCBI Taxonomy" id="52"/>
    <lineage>
        <taxon>Bacteria</taxon>
        <taxon>Pseudomonadati</taxon>
        <taxon>Myxococcota</taxon>
        <taxon>Polyangia</taxon>
        <taxon>Polyangiales</taxon>
        <taxon>Polyangiaceae</taxon>
        <taxon>Chondromyces</taxon>
    </lineage>
</organism>
<evidence type="ECO:0000313" key="1">
    <source>
        <dbReference type="EMBL" id="AKT40012.1"/>
    </source>
</evidence>
<dbReference type="Gene3D" id="1.10.150.240">
    <property type="entry name" value="Putative phosphatase, domain 2"/>
    <property type="match status" value="1"/>
</dbReference>